<dbReference type="Proteomes" id="UP000178570">
    <property type="component" value="Unassembled WGS sequence"/>
</dbReference>
<protein>
    <submittedName>
        <fullName evidence="1">Uncharacterized protein</fullName>
    </submittedName>
</protein>
<evidence type="ECO:0000313" key="1">
    <source>
        <dbReference type="EMBL" id="OGY40970.1"/>
    </source>
</evidence>
<name>A0A1G1XN08_9BACT</name>
<sequence length="109" mass="12266">MGHDYMVIATIVDHFGLILESYQSNGDWVITDPVSKFQCRLRLNEAKKTQRFSRAPQDGLPQPGQTILFRRDAEKENPQFVAAIDEVVKAVEKDGVLGKMIDVMKTLGC</sequence>
<comment type="caution">
    <text evidence="1">The sequence shown here is derived from an EMBL/GenBank/DDBJ whole genome shotgun (WGS) entry which is preliminary data.</text>
</comment>
<accession>A0A1G1XN08</accession>
<dbReference type="AlphaFoldDB" id="A0A1G1XN08"/>
<reference evidence="1 2" key="1">
    <citation type="journal article" date="2016" name="Nat. Commun.">
        <title>Thousands of microbial genomes shed light on interconnected biogeochemical processes in an aquifer system.</title>
        <authorList>
            <person name="Anantharaman K."/>
            <person name="Brown C.T."/>
            <person name="Hug L.A."/>
            <person name="Sharon I."/>
            <person name="Castelle C.J."/>
            <person name="Probst A.J."/>
            <person name="Thomas B.C."/>
            <person name="Singh A."/>
            <person name="Wilkins M.J."/>
            <person name="Karaoz U."/>
            <person name="Brodie E.L."/>
            <person name="Williams K.H."/>
            <person name="Hubbard S.S."/>
            <person name="Banfield J.F."/>
        </authorList>
    </citation>
    <scope>NUCLEOTIDE SEQUENCE [LARGE SCALE GENOMIC DNA]</scope>
</reference>
<dbReference type="EMBL" id="MHHY01000003">
    <property type="protein sequence ID" value="OGY40970.1"/>
    <property type="molecule type" value="Genomic_DNA"/>
</dbReference>
<organism evidence="1 2">
    <name type="scientific">Candidatus Brennerbacteria bacterium RIFOXYD1_FULL_41_16</name>
    <dbReference type="NCBI Taxonomy" id="1797529"/>
    <lineage>
        <taxon>Bacteria</taxon>
        <taxon>Candidatus Brenneribacteriota</taxon>
    </lineage>
</organism>
<gene>
    <name evidence="1" type="ORF">A2570_00560</name>
</gene>
<proteinExistence type="predicted"/>
<evidence type="ECO:0000313" key="2">
    <source>
        <dbReference type="Proteomes" id="UP000178570"/>
    </source>
</evidence>